<keyword evidence="2" id="KW-1133">Transmembrane helix</keyword>
<name>A0A917RI24_9NOCA</name>
<dbReference type="EMBL" id="BMMH01000004">
    <property type="protein sequence ID" value="GGL09026.1"/>
    <property type="molecule type" value="Genomic_DNA"/>
</dbReference>
<dbReference type="InterPro" id="IPR015943">
    <property type="entry name" value="WD40/YVTN_repeat-like_dom_sf"/>
</dbReference>
<proteinExistence type="predicted"/>
<keyword evidence="2" id="KW-0472">Membrane</keyword>
<evidence type="ECO:0000313" key="4">
    <source>
        <dbReference type="EMBL" id="GGL09026.1"/>
    </source>
</evidence>
<keyword evidence="2" id="KW-0812">Transmembrane</keyword>
<dbReference type="Gene3D" id="2.130.10.10">
    <property type="entry name" value="YVTN repeat-like/Quinoprotein amine dehydrogenase"/>
    <property type="match status" value="1"/>
</dbReference>
<sequence length="456" mass="47981">MAFPGPPAPVRGREHRRDVDRPSVTLAYVLAPERRTRADVLTAAAIAVFVVVAVIVAWATSGVANTESVVAGQPARPPQPAAKLPGKLQEMWRAPDTATTRALTSEGVAVTGANGSVVGHDPRTGEQVWRYTRELPLCGVESQFGMVVAVYRTDRGCSETTMVSGADGQRRTARSSYMDDRVRLSVDGTYVVAQGPDRLEVWRSDLVRTLEYGYVDAKENWKTQPRKGCELLSAASSPSRLVVLERCPGEPANRISVLAPAPKDDNVPEEYGSHLLEGAGAASADARVIAVSDNRIAVYQPGTGGADPEAPRLTILDAKGNPIVVQELSAPLDETAGTLRTGSAFLVFTGNSVIALNAGTFDPMWTAADALGTPVPMAGKILLPIPGAIAALDPATGAQVGRIPVARPDYGGGPISLGVLGNTVLEHRDGQLVALADPDTSDSPRSETGRPAKPLR</sequence>
<feature type="transmembrane region" description="Helical" evidence="2">
    <location>
        <begin position="40"/>
        <end position="59"/>
    </location>
</feature>
<dbReference type="InterPro" id="IPR002372">
    <property type="entry name" value="PQQ_rpt_dom"/>
</dbReference>
<dbReference type="AlphaFoldDB" id="A0A917RI24"/>
<protein>
    <recommendedName>
        <fullName evidence="3">Pyrrolo-quinoline quinone repeat domain-containing protein</fullName>
    </recommendedName>
</protein>
<feature type="domain" description="Pyrrolo-quinoline quinone repeat" evidence="3">
    <location>
        <begin position="284"/>
        <end position="410"/>
    </location>
</feature>
<keyword evidence="5" id="KW-1185">Reference proteome</keyword>
<gene>
    <name evidence="4" type="ORF">GCM10011588_24190</name>
</gene>
<accession>A0A917RI24</accession>
<evidence type="ECO:0000313" key="5">
    <source>
        <dbReference type="Proteomes" id="UP000638263"/>
    </source>
</evidence>
<dbReference type="Proteomes" id="UP000638263">
    <property type="component" value="Unassembled WGS sequence"/>
</dbReference>
<dbReference type="Pfam" id="PF13360">
    <property type="entry name" value="PQQ_2"/>
    <property type="match status" value="1"/>
</dbReference>
<dbReference type="SUPFAM" id="SSF50998">
    <property type="entry name" value="Quinoprotein alcohol dehydrogenase-like"/>
    <property type="match status" value="1"/>
</dbReference>
<evidence type="ECO:0000256" key="1">
    <source>
        <dbReference type="SAM" id="MobiDB-lite"/>
    </source>
</evidence>
<feature type="region of interest" description="Disordered" evidence="1">
    <location>
        <begin position="435"/>
        <end position="456"/>
    </location>
</feature>
<reference evidence="4" key="1">
    <citation type="journal article" date="2014" name="Int. J. Syst. Evol. Microbiol.">
        <title>Complete genome sequence of Corynebacterium casei LMG S-19264T (=DSM 44701T), isolated from a smear-ripened cheese.</title>
        <authorList>
            <consortium name="US DOE Joint Genome Institute (JGI-PGF)"/>
            <person name="Walter F."/>
            <person name="Albersmeier A."/>
            <person name="Kalinowski J."/>
            <person name="Ruckert C."/>
        </authorList>
    </citation>
    <scope>NUCLEOTIDE SEQUENCE</scope>
    <source>
        <strain evidence="4">CGMCC 4.3508</strain>
    </source>
</reference>
<evidence type="ECO:0000259" key="3">
    <source>
        <dbReference type="Pfam" id="PF13360"/>
    </source>
</evidence>
<evidence type="ECO:0000256" key="2">
    <source>
        <dbReference type="SAM" id="Phobius"/>
    </source>
</evidence>
<comment type="caution">
    <text evidence="4">The sequence shown here is derived from an EMBL/GenBank/DDBJ whole genome shotgun (WGS) entry which is preliminary data.</text>
</comment>
<dbReference type="InterPro" id="IPR011047">
    <property type="entry name" value="Quinoprotein_ADH-like_sf"/>
</dbReference>
<organism evidence="4 5">
    <name type="scientific">Nocardia jinanensis</name>
    <dbReference type="NCBI Taxonomy" id="382504"/>
    <lineage>
        <taxon>Bacteria</taxon>
        <taxon>Bacillati</taxon>
        <taxon>Actinomycetota</taxon>
        <taxon>Actinomycetes</taxon>
        <taxon>Mycobacteriales</taxon>
        <taxon>Nocardiaceae</taxon>
        <taxon>Nocardia</taxon>
    </lineage>
</organism>
<reference evidence="4" key="2">
    <citation type="submission" date="2020-09" db="EMBL/GenBank/DDBJ databases">
        <authorList>
            <person name="Sun Q."/>
            <person name="Zhou Y."/>
        </authorList>
    </citation>
    <scope>NUCLEOTIDE SEQUENCE</scope>
    <source>
        <strain evidence="4">CGMCC 4.3508</strain>
    </source>
</reference>